<sequence length="19" mass="2122">MIETRSLGTLTLGERFQAV</sequence>
<reference evidence="2" key="1">
    <citation type="submission" date="2014-09" db="EMBL/GenBank/DDBJ databases">
        <authorList>
            <person name="Mudge J."/>
            <person name="Ramaraj T."/>
            <person name="Lindquist I.E."/>
            <person name="Bharti A.K."/>
            <person name="Sundararajan A."/>
            <person name="Cameron C.T."/>
            <person name="Woodward J.E."/>
            <person name="May G.D."/>
            <person name="Brubaker C."/>
            <person name="Broadhvest J."/>
            <person name="Wilkins T.A."/>
        </authorList>
    </citation>
    <scope>NUCLEOTIDE SEQUENCE</scope>
    <source>
        <strain evidence="2">cv. AKA8401</strain>
    </source>
</reference>
<dbReference type="AlphaFoldDB" id="A0A0B0PWU8"/>
<name>A0A0B0PWU8_GOSAR</name>
<proteinExistence type="predicted"/>
<keyword evidence="2" id="KW-1185">Reference proteome</keyword>
<evidence type="ECO:0000313" key="2">
    <source>
        <dbReference type="Proteomes" id="UP000032142"/>
    </source>
</evidence>
<dbReference type="Proteomes" id="UP000032142">
    <property type="component" value="Unassembled WGS sequence"/>
</dbReference>
<organism evidence="1 2">
    <name type="scientific">Gossypium arboreum</name>
    <name type="common">Tree cotton</name>
    <name type="synonym">Gossypium nanking</name>
    <dbReference type="NCBI Taxonomy" id="29729"/>
    <lineage>
        <taxon>Eukaryota</taxon>
        <taxon>Viridiplantae</taxon>
        <taxon>Streptophyta</taxon>
        <taxon>Embryophyta</taxon>
        <taxon>Tracheophyta</taxon>
        <taxon>Spermatophyta</taxon>
        <taxon>Magnoliopsida</taxon>
        <taxon>eudicotyledons</taxon>
        <taxon>Gunneridae</taxon>
        <taxon>Pentapetalae</taxon>
        <taxon>rosids</taxon>
        <taxon>malvids</taxon>
        <taxon>Malvales</taxon>
        <taxon>Malvaceae</taxon>
        <taxon>Malvoideae</taxon>
        <taxon>Gossypium</taxon>
    </lineage>
</organism>
<accession>A0A0B0PWU8</accession>
<evidence type="ECO:0000313" key="1">
    <source>
        <dbReference type="EMBL" id="KHG27881.1"/>
    </source>
</evidence>
<dbReference type="EMBL" id="KN442738">
    <property type="protein sequence ID" value="KHG27881.1"/>
    <property type="molecule type" value="Genomic_DNA"/>
</dbReference>
<protein>
    <submittedName>
        <fullName evidence="1">Uncharacterized protein</fullName>
    </submittedName>
</protein>
<gene>
    <name evidence="1" type="ORF">F383_09743</name>
</gene>